<evidence type="ECO:0000313" key="1">
    <source>
        <dbReference type="EMBL" id="KKT48441.1"/>
    </source>
</evidence>
<name>A0A0G1HML0_9BACT</name>
<dbReference type="Proteomes" id="UP000034172">
    <property type="component" value="Unassembled WGS sequence"/>
</dbReference>
<evidence type="ECO:0008006" key="2">
    <source>
        <dbReference type="Google" id="ProtNLM"/>
    </source>
</evidence>
<comment type="caution">
    <text evidence="1">The sequence shown here is derived from an EMBL/GenBank/DDBJ whole genome shotgun (WGS) entry which is preliminary data.</text>
</comment>
<organism evidence="1">
    <name type="scientific">Candidatus Collierbacteria bacterium GW2011_GWC2_44_18</name>
    <dbReference type="NCBI Taxonomy" id="1618392"/>
    <lineage>
        <taxon>Bacteria</taxon>
        <taxon>Candidatus Collieribacteriota</taxon>
    </lineage>
</organism>
<protein>
    <recommendedName>
        <fullName evidence="2">PIN domain-containing protein</fullName>
    </recommendedName>
</protein>
<dbReference type="EMBL" id="LCIE01000029">
    <property type="protein sequence ID" value="KKT48441.1"/>
    <property type="molecule type" value="Genomic_DNA"/>
</dbReference>
<proteinExistence type="predicted"/>
<reference evidence="1" key="1">
    <citation type="journal article" date="2015" name="Nature">
        <title>rRNA introns, odd ribosomes, and small enigmatic genomes across a large radiation of phyla.</title>
        <authorList>
            <person name="Brown C.T."/>
            <person name="Hug L.A."/>
            <person name="Thomas B.C."/>
            <person name="Sharon I."/>
            <person name="Castelle C.J."/>
            <person name="Singh A."/>
            <person name="Wilkins M.J."/>
            <person name="Williams K.H."/>
            <person name="Banfield J.F."/>
        </authorList>
    </citation>
    <scope>NUCLEOTIDE SEQUENCE [LARGE SCALE GENOMIC DNA]</scope>
</reference>
<sequence>MANIFLDINKVADLAIRHPEISKTFVDHFVFYSPLSAHILFYAFHIKVPSIETNSILKTLHLISLTDKIIDKALLGPTKDLEDNIQLHSAVEADCDIFLTNDKALLKMGYFGKTKIVDHL</sequence>
<dbReference type="AlphaFoldDB" id="A0A0G1HML0"/>
<accession>A0A0G1HML0</accession>
<gene>
    <name evidence="1" type="ORF">UW41_C0029G0008</name>
</gene>